<dbReference type="RefSeq" id="WP_338438221.1">
    <property type="nucleotide sequence ID" value="NZ_JAUYVH010000018.1"/>
</dbReference>
<dbReference type="EMBL" id="JAUYVH010000018">
    <property type="protein sequence ID" value="MDQ9172206.1"/>
    <property type="molecule type" value="Genomic_DNA"/>
</dbReference>
<accession>A0ABU1BW24</accession>
<protein>
    <submittedName>
        <fullName evidence="1">Uncharacterized protein</fullName>
    </submittedName>
</protein>
<evidence type="ECO:0000313" key="2">
    <source>
        <dbReference type="Proteomes" id="UP001225596"/>
    </source>
</evidence>
<name>A0ABU1BW24_9BURK</name>
<sequence length="109" mass="12549">MTFRFRLLQEYEETYQTEEALVFSDTASPGLVPLWESIGVYESLYNSDGKQAREISKALAYGLDRLNNEVFISENLPVIHLDKVKEAIRFLENVLRACTVHSYARIETS</sequence>
<organism evidence="1 2">
    <name type="scientific">Keguizhuia sedimenti</name>
    <dbReference type="NCBI Taxonomy" id="3064264"/>
    <lineage>
        <taxon>Bacteria</taxon>
        <taxon>Pseudomonadati</taxon>
        <taxon>Pseudomonadota</taxon>
        <taxon>Betaproteobacteria</taxon>
        <taxon>Burkholderiales</taxon>
        <taxon>Oxalobacteraceae</taxon>
        <taxon>Keguizhuia</taxon>
    </lineage>
</organism>
<evidence type="ECO:0000313" key="1">
    <source>
        <dbReference type="EMBL" id="MDQ9172206.1"/>
    </source>
</evidence>
<dbReference type="Proteomes" id="UP001225596">
    <property type="component" value="Unassembled WGS sequence"/>
</dbReference>
<proteinExistence type="predicted"/>
<reference evidence="1 2" key="1">
    <citation type="submission" date="2023-08" db="EMBL/GenBank/DDBJ databases">
        <title>Oxalobacteraceae gen .nov., isolated from river sludge outside the plant.</title>
        <authorList>
            <person name="Zhao S.Y."/>
        </authorList>
    </citation>
    <scope>NUCLEOTIDE SEQUENCE [LARGE SCALE GENOMIC DNA]</scope>
    <source>
        <strain evidence="1 2">R-40</strain>
    </source>
</reference>
<gene>
    <name evidence="1" type="ORF">Q8A64_17480</name>
</gene>
<comment type="caution">
    <text evidence="1">The sequence shown here is derived from an EMBL/GenBank/DDBJ whole genome shotgun (WGS) entry which is preliminary data.</text>
</comment>
<keyword evidence="2" id="KW-1185">Reference proteome</keyword>